<dbReference type="SUPFAM" id="SSF46689">
    <property type="entry name" value="Homeodomain-like"/>
    <property type="match status" value="1"/>
</dbReference>
<sequence length="326" mass="36403">MTELLVLTTNSISAEPGMSQWMSMWGSLCGKSAVKLRSDTFDRNVFEGRISYSTIGRIRICKIEATPHRVLRAETSNLLADNRPYKIVIQISGTSTVEQSGRSVTLPPGEWTIYDAGKPYAIANPENVEQFVVIVPREVIASARFDLQLLVAQPFSARIGVGRLACGLVRVAFEEMSELHLQSTDDLADSLVRLFQQALLERSSQEINAPRTVLLCDRIKTYVENNLRDPNLSIGHLARDLNHSKRNLHRVFAPQGLTISGFIWKMRLESSQRALSAPGLSSRSITEIAYDCGFSSSAHFSRMFKQVVGISPREYRHRHLADAPAM</sequence>
<reference evidence="5 6" key="1">
    <citation type="submission" date="2019-12" db="EMBL/GenBank/DDBJ databases">
        <title>Novel species isolated from a subtropical stream in China.</title>
        <authorList>
            <person name="Lu H."/>
        </authorList>
    </citation>
    <scope>NUCLEOTIDE SEQUENCE [LARGE SCALE GENOMIC DNA]</scope>
    <source>
        <strain evidence="5 6">FT94W</strain>
    </source>
</reference>
<evidence type="ECO:0000256" key="1">
    <source>
        <dbReference type="ARBA" id="ARBA00023015"/>
    </source>
</evidence>
<dbReference type="RefSeq" id="WP_160989762.1">
    <property type="nucleotide sequence ID" value="NZ_WWCO01000005.1"/>
</dbReference>
<comment type="caution">
    <text evidence="5">The sequence shown here is derived from an EMBL/GenBank/DDBJ whole genome shotgun (WGS) entry which is preliminary data.</text>
</comment>
<dbReference type="InterPro" id="IPR018062">
    <property type="entry name" value="HTH_AraC-typ_CS"/>
</dbReference>
<accession>A0ABW9V6J7</accession>
<dbReference type="SUPFAM" id="SSF51182">
    <property type="entry name" value="RmlC-like cupins"/>
    <property type="match status" value="1"/>
</dbReference>
<dbReference type="InterPro" id="IPR035418">
    <property type="entry name" value="AraC-bd_2"/>
</dbReference>
<dbReference type="PANTHER" id="PTHR46796:SF6">
    <property type="entry name" value="ARAC SUBFAMILY"/>
    <property type="match status" value="1"/>
</dbReference>
<evidence type="ECO:0000259" key="4">
    <source>
        <dbReference type="PROSITE" id="PS01124"/>
    </source>
</evidence>
<keyword evidence="3" id="KW-0804">Transcription</keyword>
<dbReference type="InterPro" id="IPR018060">
    <property type="entry name" value="HTH_AraC"/>
</dbReference>
<keyword evidence="2" id="KW-0238">DNA-binding</keyword>
<dbReference type="EMBL" id="WWCO01000005">
    <property type="protein sequence ID" value="MYM34365.1"/>
    <property type="molecule type" value="Genomic_DNA"/>
</dbReference>
<evidence type="ECO:0000256" key="2">
    <source>
        <dbReference type="ARBA" id="ARBA00023125"/>
    </source>
</evidence>
<dbReference type="InterPro" id="IPR050204">
    <property type="entry name" value="AraC_XylS_family_regulators"/>
</dbReference>
<evidence type="ECO:0000256" key="3">
    <source>
        <dbReference type="ARBA" id="ARBA00023163"/>
    </source>
</evidence>
<evidence type="ECO:0000313" key="5">
    <source>
        <dbReference type="EMBL" id="MYM34365.1"/>
    </source>
</evidence>
<dbReference type="Proteomes" id="UP000449678">
    <property type="component" value="Unassembled WGS sequence"/>
</dbReference>
<dbReference type="PRINTS" id="PR00032">
    <property type="entry name" value="HTHARAC"/>
</dbReference>
<evidence type="ECO:0000313" key="6">
    <source>
        <dbReference type="Proteomes" id="UP000449678"/>
    </source>
</evidence>
<keyword evidence="1" id="KW-0805">Transcription regulation</keyword>
<dbReference type="SMART" id="SM00342">
    <property type="entry name" value="HTH_ARAC"/>
    <property type="match status" value="1"/>
</dbReference>
<feature type="domain" description="HTH araC/xylS-type" evidence="4">
    <location>
        <begin position="217"/>
        <end position="318"/>
    </location>
</feature>
<protein>
    <submittedName>
        <fullName evidence="5">Helix-turn-helix domain-containing protein</fullName>
    </submittedName>
</protein>
<dbReference type="PROSITE" id="PS01124">
    <property type="entry name" value="HTH_ARAC_FAMILY_2"/>
    <property type="match status" value="1"/>
</dbReference>
<gene>
    <name evidence="5" type="ORF">GTP38_08450</name>
</gene>
<keyword evidence="6" id="KW-1185">Reference proteome</keyword>
<organism evidence="5 6">
    <name type="scientific">Duganella lactea</name>
    <dbReference type="NCBI Taxonomy" id="2692173"/>
    <lineage>
        <taxon>Bacteria</taxon>
        <taxon>Pseudomonadati</taxon>
        <taxon>Pseudomonadota</taxon>
        <taxon>Betaproteobacteria</taxon>
        <taxon>Burkholderiales</taxon>
        <taxon>Oxalobacteraceae</taxon>
        <taxon>Telluria group</taxon>
        <taxon>Duganella</taxon>
    </lineage>
</organism>
<dbReference type="InterPro" id="IPR011051">
    <property type="entry name" value="RmlC_Cupin_sf"/>
</dbReference>
<proteinExistence type="predicted"/>
<dbReference type="InterPro" id="IPR020449">
    <property type="entry name" value="Tscrpt_reg_AraC-type_HTH"/>
</dbReference>
<dbReference type="PANTHER" id="PTHR46796">
    <property type="entry name" value="HTH-TYPE TRANSCRIPTIONAL ACTIVATOR RHAS-RELATED"/>
    <property type="match status" value="1"/>
</dbReference>
<dbReference type="Gene3D" id="1.10.10.60">
    <property type="entry name" value="Homeodomain-like"/>
    <property type="match status" value="1"/>
</dbReference>
<dbReference type="PROSITE" id="PS00041">
    <property type="entry name" value="HTH_ARAC_FAMILY_1"/>
    <property type="match status" value="1"/>
</dbReference>
<dbReference type="Pfam" id="PF14525">
    <property type="entry name" value="AraC_binding_2"/>
    <property type="match status" value="1"/>
</dbReference>
<dbReference type="InterPro" id="IPR009057">
    <property type="entry name" value="Homeodomain-like_sf"/>
</dbReference>
<name>A0ABW9V6J7_9BURK</name>
<dbReference type="Pfam" id="PF12833">
    <property type="entry name" value="HTH_18"/>
    <property type="match status" value="1"/>
</dbReference>